<evidence type="ECO:0000256" key="4">
    <source>
        <dbReference type="ARBA" id="ARBA00022692"/>
    </source>
</evidence>
<dbReference type="STRING" id="1945521.A1232T_00206"/>
<evidence type="ECO:0000256" key="11">
    <source>
        <dbReference type="SAM" id="Phobius"/>
    </source>
</evidence>
<dbReference type="Gene3D" id="3.30.1400.10">
    <property type="entry name" value="ZipA, C-terminal FtsZ-binding domain"/>
    <property type="match status" value="1"/>
</dbReference>
<evidence type="ECO:0000256" key="6">
    <source>
        <dbReference type="ARBA" id="ARBA00023136"/>
    </source>
</evidence>
<comment type="function">
    <text evidence="8">Essential cell division protein that stabilizes the FtsZ protofilaments by cross-linking them and that serves as a cytoplasmic membrane anchor for the Z ring. Also required for the recruitment to the septal ring of downstream cell division proteins.</text>
</comment>
<dbReference type="EMBL" id="FUGE01000046">
    <property type="protein sequence ID" value="SJM65878.1"/>
    <property type="molecule type" value="Genomic_DNA"/>
</dbReference>
<dbReference type="GO" id="GO:0005886">
    <property type="term" value="C:plasma membrane"/>
    <property type="evidence" value="ECO:0007669"/>
    <property type="project" value="UniProtKB-SubCell"/>
</dbReference>
<dbReference type="AlphaFoldDB" id="A0A1R4GCG0"/>
<dbReference type="SUPFAM" id="SSF64383">
    <property type="entry name" value="Cell-division protein ZipA, C-terminal domain"/>
    <property type="match status" value="1"/>
</dbReference>
<comment type="similarity">
    <text evidence="8">Belongs to the ZipA family.</text>
</comment>
<feature type="domain" description="ZipA C-terminal FtsZ-binding" evidence="12">
    <location>
        <begin position="219"/>
        <end position="352"/>
    </location>
</feature>
<dbReference type="RefSeq" id="WP_077450067.1">
    <property type="nucleotide sequence ID" value="NZ_FUGE01000046.1"/>
</dbReference>
<dbReference type="SMART" id="SM00771">
    <property type="entry name" value="ZipA_C"/>
    <property type="match status" value="1"/>
</dbReference>
<dbReference type="InterPro" id="IPR036765">
    <property type="entry name" value="ZipA_FtsZ-bd_C_sf"/>
</dbReference>
<keyword evidence="1 9" id="KW-1003">Cell membrane</keyword>
<keyword evidence="6 9" id="KW-0472">Membrane</keyword>
<dbReference type="InterPro" id="IPR007449">
    <property type="entry name" value="ZipA_FtsZ-bd_C"/>
</dbReference>
<dbReference type="PANTHER" id="PTHR38685:SF1">
    <property type="entry name" value="CELL DIVISION PROTEIN ZIPA"/>
    <property type="match status" value="1"/>
</dbReference>
<evidence type="ECO:0000256" key="9">
    <source>
        <dbReference type="RuleBase" id="RU003613"/>
    </source>
</evidence>
<evidence type="ECO:0000256" key="10">
    <source>
        <dbReference type="SAM" id="MobiDB-lite"/>
    </source>
</evidence>
<evidence type="ECO:0000259" key="12">
    <source>
        <dbReference type="SMART" id="SM00771"/>
    </source>
</evidence>
<keyword evidence="5 11" id="KW-1133">Transmembrane helix</keyword>
<keyword evidence="7 8" id="KW-0131">Cell cycle</keyword>
<feature type="transmembrane region" description="Helical" evidence="11">
    <location>
        <begin position="6"/>
        <end position="24"/>
    </location>
</feature>
<evidence type="ECO:0000256" key="7">
    <source>
        <dbReference type="ARBA" id="ARBA00023306"/>
    </source>
</evidence>
<dbReference type="GO" id="GO:0032153">
    <property type="term" value="C:cell division site"/>
    <property type="evidence" value="ECO:0007669"/>
    <property type="project" value="TreeGrafter"/>
</dbReference>
<accession>A0A1R4GCG0</accession>
<feature type="region of interest" description="Disordered" evidence="10">
    <location>
        <begin position="113"/>
        <end position="148"/>
    </location>
</feature>
<dbReference type="GO" id="GO:0000917">
    <property type="term" value="P:division septum assembly"/>
    <property type="evidence" value="ECO:0007669"/>
    <property type="project" value="TreeGrafter"/>
</dbReference>
<evidence type="ECO:0000256" key="1">
    <source>
        <dbReference type="ARBA" id="ARBA00022475"/>
    </source>
</evidence>
<keyword evidence="2 9" id="KW-0997">Cell inner membrane</keyword>
<evidence type="ECO:0000256" key="5">
    <source>
        <dbReference type="ARBA" id="ARBA00022989"/>
    </source>
</evidence>
<keyword evidence="14" id="KW-1185">Reference proteome</keyword>
<dbReference type="InterPro" id="IPR011919">
    <property type="entry name" value="Cell_div_ZipA"/>
</dbReference>
<comment type="subcellular location">
    <subcellularLocation>
        <location evidence="9">Cell inner membrane</location>
        <topology evidence="9">Single-pass type I membrane protein</topology>
    </subcellularLocation>
</comment>
<proteinExistence type="inferred from homology"/>
<dbReference type="PANTHER" id="PTHR38685">
    <property type="entry name" value="CELL DIVISION PROTEIN ZIPA"/>
    <property type="match status" value="1"/>
</dbReference>
<keyword evidence="3 8" id="KW-0132">Cell division</keyword>
<evidence type="ECO:0000313" key="13">
    <source>
        <dbReference type="EMBL" id="SJM65878.1"/>
    </source>
</evidence>
<evidence type="ECO:0000313" key="14">
    <source>
        <dbReference type="Proteomes" id="UP000188357"/>
    </source>
</evidence>
<dbReference type="Proteomes" id="UP000188357">
    <property type="component" value="Unassembled WGS sequence"/>
</dbReference>
<gene>
    <name evidence="13" type="primary">zipA</name>
    <name evidence="13" type="ORF">A1232T_00206</name>
</gene>
<evidence type="ECO:0000256" key="3">
    <source>
        <dbReference type="ARBA" id="ARBA00022618"/>
    </source>
</evidence>
<keyword evidence="4 9" id="KW-0812">Transmembrane</keyword>
<evidence type="ECO:0000256" key="8">
    <source>
        <dbReference type="RuleBase" id="RU003612"/>
    </source>
</evidence>
<name>A0A1R4GCG0_9GAMM</name>
<protein>
    <recommendedName>
        <fullName evidence="8">Cell division protein ZipA</fullName>
    </recommendedName>
</protein>
<dbReference type="OrthoDB" id="7054914at2"/>
<reference evidence="13 14" key="1">
    <citation type="submission" date="2017-02" db="EMBL/GenBank/DDBJ databases">
        <authorList>
            <person name="Peterson S.W."/>
        </authorList>
    </citation>
    <scope>NUCLEOTIDE SEQUENCE [LARGE SCALE GENOMIC DNA]</scope>
    <source>
        <strain evidence="13">Psychrobacter_piechaudii</strain>
    </source>
</reference>
<evidence type="ECO:0000256" key="2">
    <source>
        <dbReference type="ARBA" id="ARBA00022519"/>
    </source>
</evidence>
<organism evidence="13 14">
    <name type="scientific">Psychrobacter piechaudii</name>
    <dbReference type="NCBI Taxonomy" id="1945521"/>
    <lineage>
        <taxon>Bacteria</taxon>
        <taxon>Pseudomonadati</taxon>
        <taxon>Pseudomonadota</taxon>
        <taxon>Gammaproteobacteria</taxon>
        <taxon>Moraxellales</taxon>
        <taxon>Moraxellaceae</taxon>
        <taxon>Psychrobacter</taxon>
    </lineage>
</organism>
<dbReference type="Pfam" id="PF04354">
    <property type="entry name" value="ZipA_C"/>
    <property type="match status" value="1"/>
</dbReference>
<sequence length="363" mass="40446">MTTVDYILIIIAVVIMVVGLYMIIRGILARKDNANSQAIIRDKNGIPIIPRHERNLVEPSDPVHIEESETIITPDREKLQSVIHEDSKVPVASGSFGAAQTPQAATIEDYEQQPQYESDNDYEPASTASKVTPFSNPLNTASAQDPAVEKQTITDMELAGLHIDDGEDDVFSTLASATEKLMPVIETAEETEFADNSPMLDHHLLAAADQDQNSPLNHAQENINITLIPKNNYEFIEGKTILSLVSQYGLKYGAMNMFHRYENKDGSGILWFSMMGVDQNGVITPFDLNLLPTSRYSGLVLFLSLPHPKATQGFDTMMSVVNLISNDLNALILDENNEILTRERRQQLRTEVQEYQAAMREAR</sequence>
<feature type="compositionally biased region" description="Polar residues" evidence="10">
    <location>
        <begin position="126"/>
        <end position="143"/>
    </location>
</feature>